<dbReference type="InterPro" id="IPR013321">
    <property type="entry name" value="Arc_rbn_hlx_hlx"/>
</dbReference>
<dbReference type="GO" id="GO:0006355">
    <property type="term" value="P:regulation of DNA-templated transcription"/>
    <property type="evidence" value="ECO:0007669"/>
    <property type="project" value="InterPro"/>
</dbReference>
<evidence type="ECO:0000313" key="3">
    <source>
        <dbReference type="Proteomes" id="UP000715781"/>
    </source>
</evidence>
<gene>
    <name evidence="2" type="ORF">KME32_31660</name>
</gene>
<protein>
    <recommendedName>
        <fullName evidence="1">56B-like ribbon-helix-helix domain-containing protein</fullName>
    </recommendedName>
</protein>
<accession>A0A951Q7I8</accession>
<reference evidence="2" key="2">
    <citation type="journal article" date="2022" name="Microbiol. Resour. Announc.">
        <title>Metagenome Sequencing to Explore Phylogenomics of Terrestrial Cyanobacteria.</title>
        <authorList>
            <person name="Ward R.D."/>
            <person name="Stajich J.E."/>
            <person name="Johansen J.R."/>
            <person name="Huntemann M."/>
            <person name="Clum A."/>
            <person name="Foster B."/>
            <person name="Foster B."/>
            <person name="Roux S."/>
            <person name="Palaniappan K."/>
            <person name="Varghese N."/>
            <person name="Mukherjee S."/>
            <person name="Reddy T.B.K."/>
            <person name="Daum C."/>
            <person name="Copeland A."/>
            <person name="Chen I.A."/>
            <person name="Ivanova N.N."/>
            <person name="Kyrpides N.C."/>
            <person name="Shapiro N."/>
            <person name="Eloe-Fadrosh E.A."/>
            <person name="Pietrasiak N."/>
        </authorList>
    </citation>
    <scope>NUCLEOTIDE SEQUENCE</scope>
    <source>
        <strain evidence="2">JT2-VF2</strain>
    </source>
</reference>
<feature type="domain" description="56B-like ribbon-helix-helix" evidence="1">
    <location>
        <begin position="22"/>
        <end position="53"/>
    </location>
</feature>
<dbReference type="Pfam" id="PF21432">
    <property type="entry name" value="56B_RHH"/>
    <property type="match status" value="1"/>
</dbReference>
<reference evidence="2" key="1">
    <citation type="submission" date="2021-05" db="EMBL/GenBank/DDBJ databases">
        <authorList>
            <person name="Pietrasiak N."/>
            <person name="Ward R."/>
            <person name="Stajich J.E."/>
            <person name="Kurbessoian T."/>
        </authorList>
    </citation>
    <scope>NUCLEOTIDE SEQUENCE</scope>
    <source>
        <strain evidence="2">JT2-VF2</strain>
    </source>
</reference>
<evidence type="ECO:0000259" key="1">
    <source>
        <dbReference type="Pfam" id="PF21432"/>
    </source>
</evidence>
<organism evidence="2 3">
    <name type="scientific">Mojavia pulchra JT2-VF2</name>
    <dbReference type="NCBI Taxonomy" id="287848"/>
    <lineage>
        <taxon>Bacteria</taxon>
        <taxon>Bacillati</taxon>
        <taxon>Cyanobacteriota</taxon>
        <taxon>Cyanophyceae</taxon>
        <taxon>Nostocales</taxon>
        <taxon>Nostocaceae</taxon>
    </lineage>
</organism>
<dbReference type="AlphaFoldDB" id="A0A951Q7I8"/>
<dbReference type="Proteomes" id="UP000715781">
    <property type="component" value="Unassembled WGS sequence"/>
</dbReference>
<dbReference type="EMBL" id="JAHHHN010000041">
    <property type="protein sequence ID" value="MBW4565560.1"/>
    <property type="molecule type" value="Genomic_DNA"/>
</dbReference>
<dbReference type="InterPro" id="IPR010985">
    <property type="entry name" value="Ribbon_hlx_hlx"/>
</dbReference>
<name>A0A951Q7I8_9NOST</name>
<comment type="caution">
    <text evidence="2">The sequence shown here is derived from an EMBL/GenBank/DDBJ whole genome shotgun (WGS) entry which is preliminary data.</text>
</comment>
<dbReference type="InterPro" id="IPR049123">
    <property type="entry name" value="56B_RHH"/>
</dbReference>
<evidence type="ECO:0000313" key="2">
    <source>
        <dbReference type="EMBL" id="MBW4565560.1"/>
    </source>
</evidence>
<proteinExistence type="predicted"/>
<dbReference type="SUPFAM" id="SSF47598">
    <property type="entry name" value="Ribbon-helix-helix"/>
    <property type="match status" value="1"/>
</dbReference>
<sequence>MSNGMGRRNNPEYSQITALISKDIAKKFRLYCTDQEIQITDAVEEAIKEYLSKRGVSLT</sequence>
<dbReference type="Gene3D" id="1.10.1220.10">
    <property type="entry name" value="Met repressor-like"/>
    <property type="match status" value="1"/>
</dbReference>